<dbReference type="PROSITE" id="PS50234">
    <property type="entry name" value="VWFA"/>
    <property type="match status" value="1"/>
</dbReference>
<dbReference type="EC" id="6.6.1.1" evidence="3"/>
<keyword evidence="1" id="KW-0732">Signal</keyword>
<dbReference type="SMART" id="SM00327">
    <property type="entry name" value="VWA"/>
    <property type="match status" value="1"/>
</dbReference>
<accession>A0A377Q9I3</accession>
<keyword evidence="3" id="KW-0436">Ligase</keyword>
<dbReference type="EMBL" id="SMBT01000018">
    <property type="protein sequence ID" value="TCU81915.1"/>
    <property type="molecule type" value="Genomic_DNA"/>
</dbReference>
<dbReference type="AlphaFoldDB" id="A0A377Q9I3"/>
<dbReference type="Proteomes" id="UP000295794">
    <property type="component" value="Unassembled WGS sequence"/>
</dbReference>
<evidence type="ECO:0000313" key="5">
    <source>
        <dbReference type="Proteomes" id="UP000255108"/>
    </source>
</evidence>
<dbReference type="CDD" id="cd01465">
    <property type="entry name" value="vWA_subgroup"/>
    <property type="match status" value="1"/>
</dbReference>
<evidence type="ECO:0000259" key="2">
    <source>
        <dbReference type="PROSITE" id="PS50234"/>
    </source>
</evidence>
<dbReference type="SUPFAM" id="SSF53300">
    <property type="entry name" value="vWA-like"/>
    <property type="match status" value="1"/>
</dbReference>
<feature type="signal peptide" evidence="1">
    <location>
        <begin position="1"/>
        <end position="26"/>
    </location>
</feature>
<name>A0A377Q9I3_9NEIS</name>
<dbReference type="Pfam" id="PF12450">
    <property type="entry name" value="vWF_A"/>
    <property type="match status" value="1"/>
</dbReference>
<proteinExistence type="predicted"/>
<dbReference type="EMBL" id="UGHR01000001">
    <property type="protein sequence ID" value="STQ91552.1"/>
    <property type="molecule type" value="Genomic_DNA"/>
</dbReference>
<dbReference type="RefSeq" id="WP_115227748.1">
    <property type="nucleotide sequence ID" value="NZ_CAWOLO010000018.1"/>
</dbReference>
<dbReference type="InterPro" id="IPR021908">
    <property type="entry name" value="YfbK_C"/>
</dbReference>
<evidence type="ECO:0000313" key="3">
    <source>
        <dbReference type="EMBL" id="STQ91552.1"/>
    </source>
</evidence>
<keyword evidence="6" id="KW-1185">Reference proteome</keyword>
<dbReference type="Pfam" id="PF00092">
    <property type="entry name" value="VWA"/>
    <property type="match status" value="1"/>
</dbReference>
<dbReference type="PANTHER" id="PTHR10579:SF43">
    <property type="entry name" value="ZINC FINGER (C3HC4-TYPE RING FINGER) FAMILY PROTEIN"/>
    <property type="match status" value="1"/>
</dbReference>
<dbReference type="PANTHER" id="PTHR10579">
    <property type="entry name" value="CALCIUM-ACTIVATED CHLORIDE CHANNEL REGULATOR"/>
    <property type="match status" value="1"/>
</dbReference>
<dbReference type="InterPro" id="IPR036465">
    <property type="entry name" value="vWFA_dom_sf"/>
</dbReference>
<feature type="domain" description="VWFA" evidence="2">
    <location>
        <begin position="182"/>
        <end position="358"/>
    </location>
</feature>
<dbReference type="Pfam" id="PF12034">
    <property type="entry name" value="YfbK_C"/>
    <property type="match status" value="1"/>
</dbReference>
<dbReference type="InterPro" id="IPR022156">
    <property type="entry name" value="Uncharacterised_YfbK_N"/>
</dbReference>
<dbReference type="Proteomes" id="UP000255108">
    <property type="component" value="Unassembled WGS sequence"/>
</dbReference>
<organism evidence="3 5">
    <name type="scientific">Iodobacter fluviatilis</name>
    <dbReference type="NCBI Taxonomy" id="537"/>
    <lineage>
        <taxon>Bacteria</taxon>
        <taxon>Pseudomonadati</taxon>
        <taxon>Pseudomonadota</taxon>
        <taxon>Betaproteobacteria</taxon>
        <taxon>Neisseriales</taxon>
        <taxon>Chitinibacteraceae</taxon>
        <taxon>Iodobacter</taxon>
    </lineage>
</organism>
<evidence type="ECO:0000313" key="4">
    <source>
        <dbReference type="EMBL" id="TCU81915.1"/>
    </source>
</evidence>
<dbReference type="InterPro" id="IPR002035">
    <property type="entry name" value="VWF_A"/>
</dbReference>
<sequence>MTKFPLSLSVLSGVVLLSACGGTAFNKYDTSLPHNSQPAERVAAPAPVASKIQAMAEAGVRTQPNAPLASAEPSRENYSKLEELSVKAVAVEPVSTFSIDVDTASYTNVRRFLQAGQLPPKDAVRVEEMINYFPYNYPHQAGSRPFAVYTEIAPAPWGVDKHLIRIGIKAQDIKAAALPAANLVFLVDVSGSMNEPNKLPLLQASLKLLVDQLKAADHVSLVTYASGTKVVLEPSADKNQIKRAIDQLVAGGGTAGAAGIQLAYQMARQGFIKGGINRILLATDGDFNVGVTSIDALKEMVEKEREAGVSLSTLGFGMGNYNDALMEQVADMGNGNYHYIDNLNEGQKVLVDEMSSTLATVAKDVKIQVEFNPEQVKEYRLIGYENRQLKREDFNNDKVDAGDIGAGHTVTALYEVTFAGKAGYLEPLRYEAKPAKKTTLSDELGFLRLRYKAPDSNKSQLIEIPLQRRDVLNSFNQASNEFRFATAVAGFGQLLRNGRYMSDFNYAKVAAIAGNARGDDAFGYRGEFLQLVKLAKSLTPAATEGGRD</sequence>
<evidence type="ECO:0000313" key="6">
    <source>
        <dbReference type="Proteomes" id="UP000295794"/>
    </source>
</evidence>
<protein>
    <submittedName>
        <fullName evidence="4">Ca-activated chloride channel family protein</fullName>
    </submittedName>
    <submittedName>
        <fullName evidence="3">Magnesium-chelatase 60 kDa subunit</fullName>
        <ecNumber evidence="3">6.6.1.1</ecNumber>
    </submittedName>
</protein>
<dbReference type="Gene3D" id="3.40.50.410">
    <property type="entry name" value="von Willebrand factor, type A domain"/>
    <property type="match status" value="1"/>
</dbReference>
<feature type="chain" id="PRO_5016855049" evidence="1">
    <location>
        <begin position="27"/>
        <end position="548"/>
    </location>
</feature>
<dbReference type="GO" id="GO:0016851">
    <property type="term" value="F:magnesium chelatase activity"/>
    <property type="evidence" value="ECO:0007669"/>
    <property type="project" value="UniProtKB-EC"/>
</dbReference>
<dbReference type="InterPro" id="IPR051266">
    <property type="entry name" value="CLCR"/>
</dbReference>
<dbReference type="PROSITE" id="PS51257">
    <property type="entry name" value="PROKAR_LIPOPROTEIN"/>
    <property type="match status" value="1"/>
</dbReference>
<reference evidence="3 5" key="1">
    <citation type="submission" date="2018-06" db="EMBL/GenBank/DDBJ databases">
        <authorList>
            <consortium name="Pathogen Informatics"/>
            <person name="Doyle S."/>
        </authorList>
    </citation>
    <scope>NUCLEOTIDE SEQUENCE [LARGE SCALE GENOMIC DNA]</scope>
    <source>
        <strain evidence="3 5">NCTC11159</strain>
    </source>
</reference>
<gene>
    <name evidence="3" type="primary">bchD</name>
    <name evidence="4" type="ORF">EV682_11836</name>
    <name evidence="3" type="ORF">NCTC11159_02626</name>
</gene>
<dbReference type="OrthoDB" id="9805121at2"/>
<reference evidence="4 6" key="2">
    <citation type="submission" date="2019-03" db="EMBL/GenBank/DDBJ databases">
        <title>Genomic Encyclopedia of Type Strains, Phase IV (KMG-IV): sequencing the most valuable type-strain genomes for metagenomic binning, comparative biology and taxonomic classification.</title>
        <authorList>
            <person name="Goeker M."/>
        </authorList>
    </citation>
    <scope>NUCLEOTIDE SEQUENCE [LARGE SCALE GENOMIC DNA]</scope>
    <source>
        <strain evidence="4 6">DSM 3764</strain>
    </source>
</reference>
<evidence type="ECO:0000256" key="1">
    <source>
        <dbReference type="SAM" id="SignalP"/>
    </source>
</evidence>